<proteinExistence type="predicted"/>
<feature type="non-terminal residue" evidence="1">
    <location>
        <position position="88"/>
    </location>
</feature>
<evidence type="ECO:0000313" key="1">
    <source>
        <dbReference type="EMBL" id="KAI9507846.1"/>
    </source>
</evidence>
<name>A0ACC0U8S7_9AGAM</name>
<sequence length="88" mass="9675">MEVRLSSPWCVSCLFLVVMVSPPAGRHSWGNTSRPSSAQSSSVLGKPTDRVSFFSLPCIHSLCALMARTCLPKAPLVNTQRISNTKRW</sequence>
<comment type="caution">
    <text evidence="1">The sequence shown here is derived from an EMBL/GenBank/DDBJ whole genome shotgun (WGS) entry which is preliminary data.</text>
</comment>
<organism evidence="1 2">
    <name type="scientific">Russula earlei</name>
    <dbReference type="NCBI Taxonomy" id="71964"/>
    <lineage>
        <taxon>Eukaryota</taxon>
        <taxon>Fungi</taxon>
        <taxon>Dikarya</taxon>
        <taxon>Basidiomycota</taxon>
        <taxon>Agaricomycotina</taxon>
        <taxon>Agaricomycetes</taxon>
        <taxon>Russulales</taxon>
        <taxon>Russulaceae</taxon>
        <taxon>Russula</taxon>
    </lineage>
</organism>
<evidence type="ECO:0000313" key="2">
    <source>
        <dbReference type="Proteomes" id="UP001207468"/>
    </source>
</evidence>
<dbReference type="EMBL" id="JAGFNK010000110">
    <property type="protein sequence ID" value="KAI9507846.1"/>
    <property type="molecule type" value="Genomic_DNA"/>
</dbReference>
<gene>
    <name evidence="1" type="ORF">F5148DRAFT_1201544</name>
</gene>
<accession>A0ACC0U8S7</accession>
<protein>
    <submittedName>
        <fullName evidence="1">Uncharacterized protein</fullName>
    </submittedName>
</protein>
<dbReference type="Proteomes" id="UP001207468">
    <property type="component" value="Unassembled WGS sequence"/>
</dbReference>
<keyword evidence="2" id="KW-1185">Reference proteome</keyword>
<reference evidence="1" key="1">
    <citation type="submission" date="2021-03" db="EMBL/GenBank/DDBJ databases">
        <title>Evolutionary priming and transition to the ectomycorrhizal habit in an iconic lineage of mushroom-forming fungi: is preadaptation a requirement?</title>
        <authorList>
            <consortium name="DOE Joint Genome Institute"/>
            <person name="Looney B.P."/>
            <person name="Miyauchi S."/>
            <person name="Morin E."/>
            <person name="Drula E."/>
            <person name="Courty P.E."/>
            <person name="Chicoki N."/>
            <person name="Fauchery L."/>
            <person name="Kohler A."/>
            <person name="Kuo A."/>
            <person name="LaButti K."/>
            <person name="Pangilinan J."/>
            <person name="Lipzen A."/>
            <person name="Riley R."/>
            <person name="Andreopoulos W."/>
            <person name="He G."/>
            <person name="Johnson J."/>
            <person name="Barry K.W."/>
            <person name="Grigoriev I.V."/>
            <person name="Nagy L."/>
            <person name="Hibbett D."/>
            <person name="Henrissat B."/>
            <person name="Matheny P.B."/>
            <person name="Labbe J."/>
            <person name="Martin A.F."/>
        </authorList>
    </citation>
    <scope>NUCLEOTIDE SEQUENCE</scope>
    <source>
        <strain evidence="1">BPL698</strain>
    </source>
</reference>